<evidence type="ECO:0000259" key="3">
    <source>
        <dbReference type="PROSITE" id="PS50801"/>
    </source>
</evidence>
<evidence type="ECO:0000313" key="4">
    <source>
        <dbReference type="EMBL" id="NEN22545.1"/>
    </source>
</evidence>
<dbReference type="PROSITE" id="PS50801">
    <property type="entry name" value="STAS"/>
    <property type="match status" value="1"/>
</dbReference>
<evidence type="ECO:0000256" key="1">
    <source>
        <dbReference type="ARBA" id="ARBA00009013"/>
    </source>
</evidence>
<sequence>MTDKFTVIEGEQYTVVESQVDKLDSLNAPDIKSELVFLIKSGKKNIIVDLEKTRYVDSSGLSALLTGNRLCKDNKGSFVICCLQPSVEKLVHISQLSSVFEITPTRNEAIDVVMMNEIERELEDEKQKKDQ</sequence>
<keyword evidence="5" id="KW-1185">Reference proteome</keyword>
<dbReference type="Gene3D" id="3.30.750.24">
    <property type="entry name" value="STAS domain"/>
    <property type="match status" value="1"/>
</dbReference>
<organism evidence="4 5">
    <name type="scientific">Cryomorpha ignava</name>
    <dbReference type="NCBI Taxonomy" id="101383"/>
    <lineage>
        <taxon>Bacteria</taxon>
        <taxon>Pseudomonadati</taxon>
        <taxon>Bacteroidota</taxon>
        <taxon>Flavobacteriia</taxon>
        <taxon>Flavobacteriales</taxon>
        <taxon>Cryomorphaceae</taxon>
        <taxon>Cryomorpha</taxon>
    </lineage>
</organism>
<comment type="similarity">
    <text evidence="1 2">Belongs to the anti-sigma-factor antagonist family.</text>
</comment>
<evidence type="ECO:0000313" key="5">
    <source>
        <dbReference type="Proteomes" id="UP000486602"/>
    </source>
</evidence>
<dbReference type="AlphaFoldDB" id="A0A7K3WP84"/>
<name>A0A7K3WP84_9FLAO</name>
<dbReference type="Proteomes" id="UP000486602">
    <property type="component" value="Unassembled WGS sequence"/>
</dbReference>
<proteinExistence type="inferred from homology"/>
<dbReference type="PANTHER" id="PTHR33495:SF2">
    <property type="entry name" value="ANTI-SIGMA FACTOR ANTAGONIST TM_1081-RELATED"/>
    <property type="match status" value="1"/>
</dbReference>
<accession>A0A7K3WP84</accession>
<evidence type="ECO:0000256" key="2">
    <source>
        <dbReference type="RuleBase" id="RU003749"/>
    </source>
</evidence>
<dbReference type="InterPro" id="IPR003658">
    <property type="entry name" value="Anti-sigma_ant"/>
</dbReference>
<dbReference type="Pfam" id="PF01740">
    <property type="entry name" value="STAS"/>
    <property type="match status" value="1"/>
</dbReference>
<dbReference type="InterPro" id="IPR036513">
    <property type="entry name" value="STAS_dom_sf"/>
</dbReference>
<dbReference type="CDD" id="cd07043">
    <property type="entry name" value="STAS_anti-anti-sigma_factors"/>
    <property type="match status" value="1"/>
</dbReference>
<protein>
    <recommendedName>
        <fullName evidence="2">Anti-sigma factor antagonist</fullName>
    </recommendedName>
</protein>
<dbReference type="InterPro" id="IPR002645">
    <property type="entry name" value="STAS_dom"/>
</dbReference>
<feature type="domain" description="STAS" evidence="3">
    <location>
        <begin position="23"/>
        <end position="113"/>
    </location>
</feature>
<gene>
    <name evidence="4" type="ORF">G3O08_03380</name>
</gene>
<dbReference type="RefSeq" id="WP_163283269.1">
    <property type="nucleotide sequence ID" value="NZ_JAAGVY010000003.1"/>
</dbReference>
<comment type="caution">
    <text evidence="4">The sequence shown here is derived from an EMBL/GenBank/DDBJ whole genome shotgun (WGS) entry which is preliminary data.</text>
</comment>
<reference evidence="4 5" key="1">
    <citation type="submission" date="2020-02" db="EMBL/GenBank/DDBJ databases">
        <title>Out from the shadows clarifying the taxonomy of the family Cryomorphaceae and related taxa by utilizing the GTDB taxonomic framework.</title>
        <authorList>
            <person name="Bowman J.P."/>
        </authorList>
    </citation>
    <scope>NUCLEOTIDE SEQUENCE [LARGE SCALE GENOMIC DNA]</scope>
    <source>
        <strain evidence="4 5">QSSC 1-22</strain>
    </source>
</reference>
<dbReference type="GO" id="GO:0043856">
    <property type="term" value="F:anti-sigma factor antagonist activity"/>
    <property type="evidence" value="ECO:0007669"/>
    <property type="project" value="InterPro"/>
</dbReference>
<dbReference type="SUPFAM" id="SSF52091">
    <property type="entry name" value="SpoIIaa-like"/>
    <property type="match status" value="1"/>
</dbReference>
<dbReference type="PANTHER" id="PTHR33495">
    <property type="entry name" value="ANTI-SIGMA FACTOR ANTAGONIST TM_1081-RELATED-RELATED"/>
    <property type="match status" value="1"/>
</dbReference>
<dbReference type="EMBL" id="JAAGVY010000003">
    <property type="protein sequence ID" value="NEN22545.1"/>
    <property type="molecule type" value="Genomic_DNA"/>
</dbReference>
<dbReference type="NCBIfam" id="TIGR00377">
    <property type="entry name" value="ant_ant_sig"/>
    <property type="match status" value="1"/>
</dbReference>